<evidence type="ECO:0000259" key="6">
    <source>
        <dbReference type="PROSITE" id="PS50059"/>
    </source>
</evidence>
<dbReference type="SUPFAM" id="SSF54534">
    <property type="entry name" value="FKBP-like"/>
    <property type="match status" value="1"/>
</dbReference>
<sequence length="349" mass="39257">MKIKTLKLAFLLLCVLGVVVACEEDDSPIQTEFIEEDRTEQQAKDRDSLLAYLNTHYYNSEFFEAGTNHTIDDIVITELGEGEDVPDGHTLLIQNITTRNITYLDVEYEYYFLKLNQGGGDAPKFSDKVRVRYEGYFVDGGDTFDQVSTPIDLDLYGIAFGTGAITAWQRILPEFNSSVGFSISEDNIVSYDDYGLGVMFVPSGLGYFSFPRQGIPQYSNLIFKFELLQTEVNDHDGDGIPSFIEDYDNNLDPFDDNTDGDSAPDYIDLDDDNDGVITRNELVPTTYVVDTNMGELEPVLGANEFELSRVEENGVITIETVTMVDTNDNNVFDHLDEEVTTNYNEEEEG</sequence>
<dbReference type="EMBL" id="JAIUJR010000003">
    <property type="protein sequence ID" value="MCA0132365.1"/>
    <property type="molecule type" value="Genomic_DNA"/>
</dbReference>
<feature type="chain" id="PRO_5047054805" description="peptidylprolyl isomerase" evidence="5">
    <location>
        <begin position="22"/>
        <end position="349"/>
    </location>
</feature>
<dbReference type="RefSeq" id="WP_224527797.1">
    <property type="nucleotide sequence ID" value="NZ_JAIUJR010000003.1"/>
</dbReference>
<dbReference type="PROSITE" id="PS51257">
    <property type="entry name" value="PROKAR_LIPOPROTEIN"/>
    <property type="match status" value="1"/>
</dbReference>
<evidence type="ECO:0000256" key="1">
    <source>
        <dbReference type="ARBA" id="ARBA00000971"/>
    </source>
</evidence>
<dbReference type="InterPro" id="IPR001179">
    <property type="entry name" value="PPIase_FKBP_dom"/>
</dbReference>
<keyword evidence="4" id="KW-0413">Isomerase</keyword>
<dbReference type="EC" id="5.2.1.8" evidence="2 4"/>
<evidence type="ECO:0000256" key="5">
    <source>
        <dbReference type="SAM" id="SignalP"/>
    </source>
</evidence>
<dbReference type="PROSITE" id="PS50059">
    <property type="entry name" value="FKBP_PPIASE"/>
    <property type="match status" value="1"/>
</dbReference>
<gene>
    <name evidence="7" type="ORF">LBU54_07195</name>
</gene>
<evidence type="ECO:0000313" key="8">
    <source>
        <dbReference type="Proteomes" id="UP001198901"/>
    </source>
</evidence>
<dbReference type="Proteomes" id="UP001198901">
    <property type="component" value="Unassembled WGS sequence"/>
</dbReference>
<comment type="catalytic activity">
    <reaction evidence="1 4">
        <text>[protein]-peptidylproline (omega=180) = [protein]-peptidylproline (omega=0)</text>
        <dbReference type="Rhea" id="RHEA:16237"/>
        <dbReference type="Rhea" id="RHEA-COMP:10747"/>
        <dbReference type="Rhea" id="RHEA-COMP:10748"/>
        <dbReference type="ChEBI" id="CHEBI:83833"/>
        <dbReference type="ChEBI" id="CHEBI:83834"/>
        <dbReference type="EC" id="5.2.1.8"/>
    </reaction>
</comment>
<accession>A0ABS7XQS6</accession>
<keyword evidence="5" id="KW-0732">Signal</keyword>
<keyword evidence="8" id="KW-1185">Reference proteome</keyword>
<evidence type="ECO:0000313" key="7">
    <source>
        <dbReference type="EMBL" id="MCA0132365.1"/>
    </source>
</evidence>
<protein>
    <recommendedName>
        <fullName evidence="2 4">peptidylprolyl isomerase</fullName>
        <ecNumber evidence="2 4">5.2.1.8</ecNumber>
    </recommendedName>
</protein>
<proteinExistence type="predicted"/>
<organism evidence="7 8">
    <name type="scientific">Winogradskyella alexanderae</name>
    <dbReference type="NCBI Taxonomy" id="2877123"/>
    <lineage>
        <taxon>Bacteria</taxon>
        <taxon>Pseudomonadati</taxon>
        <taxon>Bacteroidota</taxon>
        <taxon>Flavobacteriia</taxon>
        <taxon>Flavobacteriales</taxon>
        <taxon>Flavobacteriaceae</taxon>
        <taxon>Winogradskyella</taxon>
    </lineage>
</organism>
<evidence type="ECO:0000256" key="2">
    <source>
        <dbReference type="ARBA" id="ARBA00013194"/>
    </source>
</evidence>
<dbReference type="Gene3D" id="3.10.50.40">
    <property type="match status" value="1"/>
</dbReference>
<feature type="signal peptide" evidence="5">
    <location>
        <begin position="1"/>
        <end position="21"/>
    </location>
</feature>
<dbReference type="InterPro" id="IPR046357">
    <property type="entry name" value="PPIase_dom_sf"/>
</dbReference>
<name>A0ABS7XQS6_9FLAO</name>
<dbReference type="PROSITE" id="PS00018">
    <property type="entry name" value="EF_HAND_1"/>
    <property type="match status" value="1"/>
</dbReference>
<dbReference type="InterPro" id="IPR018247">
    <property type="entry name" value="EF_Hand_1_Ca_BS"/>
</dbReference>
<reference evidence="8" key="1">
    <citation type="submission" date="2023-07" db="EMBL/GenBank/DDBJ databases">
        <authorList>
            <person name="Yue Y."/>
        </authorList>
    </citation>
    <scope>NUCLEOTIDE SEQUENCE [LARGE SCALE GENOMIC DNA]</scope>
    <source>
        <strain evidence="8">D23</strain>
    </source>
</reference>
<comment type="caution">
    <text evidence="7">The sequence shown here is derived from an EMBL/GenBank/DDBJ whole genome shotgun (WGS) entry which is preliminary data.</text>
</comment>
<evidence type="ECO:0000256" key="3">
    <source>
        <dbReference type="ARBA" id="ARBA00023110"/>
    </source>
</evidence>
<evidence type="ECO:0000256" key="4">
    <source>
        <dbReference type="PROSITE-ProRule" id="PRU00277"/>
    </source>
</evidence>
<feature type="domain" description="PPIase FKBP-type" evidence="6">
    <location>
        <begin position="126"/>
        <end position="231"/>
    </location>
</feature>
<keyword evidence="3 4" id="KW-0697">Rotamase</keyword>